<keyword evidence="1" id="KW-1133">Transmembrane helix</keyword>
<organism evidence="3 4">
    <name type="scientific">Oryzomicrobium terrae</name>
    <dbReference type="NCBI Taxonomy" id="1735038"/>
    <lineage>
        <taxon>Bacteria</taxon>
        <taxon>Pseudomonadati</taxon>
        <taxon>Pseudomonadota</taxon>
        <taxon>Betaproteobacteria</taxon>
        <taxon>Rhodocyclales</taxon>
        <taxon>Rhodocyclaceae</taxon>
        <taxon>Oryzomicrobium</taxon>
    </lineage>
</organism>
<sequence length="169" mass="17289">MSRLLSLRLPRSAAPAAPAPFAILASMAGALLAIGAAGALSQWSGAPWLMAPLGASCVLAFGLPDSPLAQPRSIVGGHLIAALVGLLVLWGLGDAWWSAALAVALALGAMQLTRTVHAPAGANPLVVMAAHPPAHFLVTPVLLGALVVVVCALMVNNLRQRGSYPRYWL</sequence>
<feature type="transmembrane region" description="Helical" evidence="1">
    <location>
        <begin position="75"/>
        <end position="93"/>
    </location>
</feature>
<dbReference type="Proteomes" id="UP000323671">
    <property type="component" value="Chromosome"/>
</dbReference>
<dbReference type="InterPro" id="IPR058581">
    <property type="entry name" value="TM_HPP"/>
</dbReference>
<dbReference type="PANTHER" id="PTHR33741">
    <property type="entry name" value="TRANSMEMBRANE PROTEIN DDB_G0269096-RELATED"/>
    <property type="match status" value="1"/>
</dbReference>
<keyword evidence="1" id="KW-0812">Transmembrane</keyword>
<accession>A0A5C1E723</accession>
<dbReference type="KEGG" id="otr:OTERR_11770"/>
<proteinExistence type="predicted"/>
<name>A0A5C1E723_9RHOO</name>
<gene>
    <name evidence="3" type="ORF">OTERR_11770</name>
</gene>
<dbReference type="RefSeq" id="WP_149425139.1">
    <property type="nucleotide sequence ID" value="NZ_CP022579.1"/>
</dbReference>
<keyword evidence="1" id="KW-0472">Membrane</keyword>
<dbReference type="PANTHER" id="PTHR33741:SF5">
    <property type="entry name" value="TRANSMEMBRANE PROTEIN DDB_G0269096-RELATED"/>
    <property type="match status" value="1"/>
</dbReference>
<protein>
    <recommendedName>
        <fullName evidence="2">HPP transmembrane region domain-containing protein</fullName>
    </recommendedName>
</protein>
<dbReference type="Pfam" id="PF04982">
    <property type="entry name" value="TM_HPP"/>
    <property type="match status" value="1"/>
</dbReference>
<feature type="transmembrane region" description="Helical" evidence="1">
    <location>
        <begin position="21"/>
        <end position="40"/>
    </location>
</feature>
<feature type="domain" description="HPP transmembrane region" evidence="2">
    <location>
        <begin position="19"/>
        <end position="165"/>
    </location>
</feature>
<evidence type="ECO:0000259" key="2">
    <source>
        <dbReference type="Pfam" id="PF04982"/>
    </source>
</evidence>
<evidence type="ECO:0000256" key="1">
    <source>
        <dbReference type="SAM" id="Phobius"/>
    </source>
</evidence>
<dbReference type="InterPro" id="IPR007065">
    <property type="entry name" value="HPP"/>
</dbReference>
<reference evidence="3 4" key="1">
    <citation type="submission" date="2017-07" db="EMBL/GenBank/DDBJ databases">
        <title>Complete genome sequence of Oryzomicrobium terrae TPP412.</title>
        <authorList>
            <person name="Chiu L.-W."/>
            <person name="Lo K.-J."/>
            <person name="Tsai Y.-M."/>
            <person name="Lin S.-S."/>
            <person name="Kuo C.-H."/>
            <person name="Liu C.-T."/>
        </authorList>
    </citation>
    <scope>NUCLEOTIDE SEQUENCE [LARGE SCALE GENOMIC DNA]</scope>
    <source>
        <strain evidence="3 4">TPP412</strain>
    </source>
</reference>
<dbReference type="AlphaFoldDB" id="A0A5C1E723"/>
<dbReference type="EMBL" id="CP022579">
    <property type="protein sequence ID" value="QEL64653.1"/>
    <property type="molecule type" value="Genomic_DNA"/>
</dbReference>
<keyword evidence="4" id="KW-1185">Reference proteome</keyword>
<feature type="transmembrane region" description="Helical" evidence="1">
    <location>
        <begin position="134"/>
        <end position="156"/>
    </location>
</feature>
<evidence type="ECO:0000313" key="4">
    <source>
        <dbReference type="Proteomes" id="UP000323671"/>
    </source>
</evidence>
<evidence type="ECO:0000313" key="3">
    <source>
        <dbReference type="EMBL" id="QEL64653.1"/>
    </source>
</evidence>